<feature type="domain" description="Helix-turn-helix" evidence="1">
    <location>
        <begin position="8"/>
        <end position="51"/>
    </location>
</feature>
<evidence type="ECO:0000259" key="1">
    <source>
        <dbReference type="Pfam" id="PF12728"/>
    </source>
</evidence>
<sequence>MIELTEPLYTVKETAEFFKCSPGIIYKLKNEGKLVALKFGHLKITRESILNLIGDENFGKKQEYTEKG</sequence>
<dbReference type="EMBL" id="LSDD01000056">
    <property type="protein sequence ID" value="KXB67980.1"/>
    <property type="molecule type" value="Genomic_DNA"/>
</dbReference>
<keyword evidence="3" id="KW-1185">Reference proteome</keyword>
<organism evidence="2 3">
    <name type="scientific">Leptotrichia wadei</name>
    <dbReference type="NCBI Taxonomy" id="157687"/>
    <lineage>
        <taxon>Bacteria</taxon>
        <taxon>Fusobacteriati</taxon>
        <taxon>Fusobacteriota</taxon>
        <taxon>Fusobacteriia</taxon>
        <taxon>Fusobacteriales</taxon>
        <taxon>Leptotrichiaceae</taxon>
        <taxon>Leptotrichia</taxon>
    </lineage>
</organism>
<dbReference type="AlphaFoldDB" id="A0A134AKA0"/>
<evidence type="ECO:0000313" key="2">
    <source>
        <dbReference type="EMBL" id="KXB67980.1"/>
    </source>
</evidence>
<reference evidence="3" key="1">
    <citation type="submission" date="2016-01" db="EMBL/GenBank/DDBJ databases">
        <authorList>
            <person name="Mitreva M."/>
            <person name="Pepin K.H."/>
            <person name="Mihindukulasuriya K.A."/>
            <person name="Fulton R."/>
            <person name="Fronick C."/>
            <person name="O'Laughlin M."/>
            <person name="Miner T."/>
            <person name="Herter B."/>
            <person name="Rosa B.A."/>
            <person name="Cordes M."/>
            <person name="Tomlinson C."/>
            <person name="Wollam A."/>
            <person name="Palsikar V.B."/>
            <person name="Mardis E.R."/>
            <person name="Wilson R.K."/>
        </authorList>
    </citation>
    <scope>NUCLEOTIDE SEQUENCE [LARGE SCALE GENOMIC DNA]</scope>
    <source>
        <strain evidence="3">KA00185</strain>
    </source>
</reference>
<name>A0A134AKA0_9FUSO</name>
<dbReference type="RefSeq" id="WP_060917683.1">
    <property type="nucleotide sequence ID" value="NZ_KQ960046.1"/>
</dbReference>
<dbReference type="InterPro" id="IPR041657">
    <property type="entry name" value="HTH_17"/>
</dbReference>
<dbReference type="PATRIC" id="fig|157687.3.peg.842"/>
<comment type="caution">
    <text evidence="2">The sequence shown here is derived from an EMBL/GenBank/DDBJ whole genome shotgun (WGS) entry which is preliminary data.</text>
</comment>
<evidence type="ECO:0000313" key="3">
    <source>
        <dbReference type="Proteomes" id="UP000070483"/>
    </source>
</evidence>
<dbReference type="Pfam" id="PF12728">
    <property type="entry name" value="HTH_17"/>
    <property type="match status" value="1"/>
</dbReference>
<proteinExistence type="predicted"/>
<dbReference type="Proteomes" id="UP000070483">
    <property type="component" value="Unassembled WGS sequence"/>
</dbReference>
<gene>
    <name evidence="2" type="ORF">HMPREF3180_00844</name>
</gene>
<dbReference type="STRING" id="157687.HMPREF3180_00844"/>
<accession>A0A134AKA0</accession>
<protein>
    <recommendedName>
        <fullName evidence="1">Helix-turn-helix domain-containing protein</fullName>
    </recommendedName>
</protein>